<dbReference type="EMBL" id="JBHTCF010000018">
    <property type="protein sequence ID" value="MFC7308915.1"/>
    <property type="molecule type" value="Genomic_DNA"/>
</dbReference>
<dbReference type="CDD" id="cd07043">
    <property type="entry name" value="STAS_anti-anti-sigma_factors"/>
    <property type="match status" value="1"/>
</dbReference>
<feature type="domain" description="STAS" evidence="1">
    <location>
        <begin position="15"/>
        <end position="113"/>
    </location>
</feature>
<dbReference type="InterPro" id="IPR058548">
    <property type="entry name" value="MlaB-like_STAS"/>
</dbReference>
<dbReference type="SUPFAM" id="SSF52091">
    <property type="entry name" value="SpoIIaa-like"/>
    <property type="match status" value="1"/>
</dbReference>
<proteinExistence type="predicted"/>
<evidence type="ECO:0000259" key="1">
    <source>
        <dbReference type="PROSITE" id="PS50801"/>
    </source>
</evidence>
<dbReference type="PROSITE" id="PS50801">
    <property type="entry name" value="STAS"/>
    <property type="match status" value="1"/>
</dbReference>
<reference evidence="3" key="1">
    <citation type="journal article" date="2019" name="Int. J. Syst. Evol. Microbiol.">
        <title>The Global Catalogue of Microorganisms (GCM) 10K type strain sequencing project: providing services to taxonomists for standard genome sequencing and annotation.</title>
        <authorList>
            <consortium name="The Broad Institute Genomics Platform"/>
            <consortium name="The Broad Institute Genome Sequencing Center for Infectious Disease"/>
            <person name="Wu L."/>
            <person name="Ma J."/>
        </authorList>
    </citation>
    <scope>NUCLEOTIDE SEQUENCE [LARGE SCALE GENOMIC DNA]</scope>
    <source>
        <strain evidence="3">SYNS20</strain>
    </source>
</reference>
<evidence type="ECO:0000313" key="2">
    <source>
        <dbReference type="EMBL" id="MFC7308915.1"/>
    </source>
</evidence>
<dbReference type="Proteomes" id="UP001596523">
    <property type="component" value="Unassembled WGS sequence"/>
</dbReference>
<dbReference type="Gene3D" id="3.30.750.24">
    <property type="entry name" value="STAS domain"/>
    <property type="match status" value="1"/>
</dbReference>
<organism evidence="2 3">
    <name type="scientific">Streptomyces monticola</name>
    <dbReference type="NCBI Taxonomy" id="2666263"/>
    <lineage>
        <taxon>Bacteria</taxon>
        <taxon>Bacillati</taxon>
        <taxon>Actinomycetota</taxon>
        <taxon>Actinomycetes</taxon>
        <taxon>Kitasatosporales</taxon>
        <taxon>Streptomycetaceae</taxon>
        <taxon>Streptomyces</taxon>
    </lineage>
</organism>
<keyword evidence="3" id="KW-1185">Reference proteome</keyword>
<comment type="caution">
    <text evidence="2">The sequence shown here is derived from an EMBL/GenBank/DDBJ whole genome shotgun (WGS) entry which is preliminary data.</text>
</comment>
<protein>
    <submittedName>
        <fullName evidence="2">STAS domain-containing protein</fullName>
    </submittedName>
</protein>
<evidence type="ECO:0000313" key="3">
    <source>
        <dbReference type="Proteomes" id="UP001596523"/>
    </source>
</evidence>
<accession>A0ABW2JTI7</accession>
<sequence>MNCPALEPDGCRLTIEPRFTTGSSLLTLVLAGELDVHTVEALCESAVQQIASGNRHLHLDLASVTRCDNASLFVILGVRHALHAASGHLDLVAVSEPVQQAIARNGLGHVLHT</sequence>
<name>A0ABW2JTI7_9ACTN</name>
<dbReference type="InterPro" id="IPR036513">
    <property type="entry name" value="STAS_dom_sf"/>
</dbReference>
<gene>
    <name evidence="2" type="ORF">ACFQVC_32475</name>
</gene>
<dbReference type="InterPro" id="IPR002645">
    <property type="entry name" value="STAS_dom"/>
</dbReference>
<dbReference type="RefSeq" id="WP_381837350.1">
    <property type="nucleotide sequence ID" value="NZ_JBHTCF010000018.1"/>
</dbReference>
<dbReference type="Pfam" id="PF13466">
    <property type="entry name" value="STAS_2"/>
    <property type="match status" value="1"/>
</dbReference>